<keyword evidence="7" id="KW-1185">Reference proteome</keyword>
<dbReference type="EMBL" id="OU893342">
    <property type="protein sequence ID" value="CAG9783702.1"/>
    <property type="molecule type" value="Genomic_DNA"/>
</dbReference>
<evidence type="ECO:0000256" key="4">
    <source>
        <dbReference type="SAM" id="MobiDB-lite"/>
    </source>
</evidence>
<feature type="domain" description="Ig-like" evidence="5">
    <location>
        <begin position="155"/>
        <end position="238"/>
    </location>
</feature>
<reference evidence="6" key="1">
    <citation type="submission" date="2021-12" db="EMBL/GenBank/DDBJ databases">
        <authorList>
            <person name="King R."/>
        </authorList>
    </citation>
    <scope>NUCLEOTIDE SEQUENCE</scope>
</reference>
<dbReference type="SUPFAM" id="SSF48726">
    <property type="entry name" value="Immunoglobulin"/>
    <property type="match status" value="4"/>
</dbReference>
<name>A0A9N9WAT4_9NEOP</name>
<evidence type="ECO:0000259" key="5">
    <source>
        <dbReference type="PROSITE" id="PS50835"/>
    </source>
</evidence>
<dbReference type="GO" id="GO:0016020">
    <property type="term" value="C:membrane"/>
    <property type="evidence" value="ECO:0007669"/>
    <property type="project" value="UniProtKB-SubCell"/>
</dbReference>
<organism evidence="6 7">
    <name type="scientific">Diatraea saccharalis</name>
    <name type="common">sugarcane borer</name>
    <dbReference type="NCBI Taxonomy" id="40085"/>
    <lineage>
        <taxon>Eukaryota</taxon>
        <taxon>Metazoa</taxon>
        <taxon>Ecdysozoa</taxon>
        <taxon>Arthropoda</taxon>
        <taxon>Hexapoda</taxon>
        <taxon>Insecta</taxon>
        <taxon>Pterygota</taxon>
        <taxon>Neoptera</taxon>
        <taxon>Endopterygota</taxon>
        <taxon>Lepidoptera</taxon>
        <taxon>Glossata</taxon>
        <taxon>Ditrysia</taxon>
        <taxon>Pyraloidea</taxon>
        <taxon>Crambidae</taxon>
        <taxon>Crambinae</taxon>
        <taxon>Diatraea</taxon>
    </lineage>
</organism>
<dbReference type="Pfam" id="PF08205">
    <property type="entry name" value="C2-set_2"/>
    <property type="match status" value="2"/>
</dbReference>
<dbReference type="InterPro" id="IPR036179">
    <property type="entry name" value="Ig-like_dom_sf"/>
</dbReference>
<keyword evidence="3" id="KW-1015">Disulfide bond</keyword>
<dbReference type="SMART" id="SM00408">
    <property type="entry name" value="IGc2"/>
    <property type="match status" value="1"/>
</dbReference>
<evidence type="ECO:0000256" key="1">
    <source>
        <dbReference type="ARBA" id="ARBA00004167"/>
    </source>
</evidence>
<sequence>MVMLRIAAVKSSDAGVYMCHVDLSSSPSMKTYVQLKVIDPPEYLWLVHENGTRLGVASKDKNTSGTIGPYFVGDTVHLFCISFGGKPQPSLSWWIEKRLLKETSTPLSLERVRSDVMYGPLEREDHGLVLTCYASNNKHTRPLAIDVTINMHLSPELVSLRGSSNDLSASGRVRSGEPLELQCRVLGARPPPPVEWRIDDNQLSTLQQNITTERSQRLLVSEIQLRLGPEYDESRVTCCAEMYNRGEEKRYLCAQPLHIVVLYPPTVQIVVENDLLNNTMTVVKGSDVTMNCSYQANPTVDRLMWYHQDDIFAKYTSNEVTPTLVVPNVTEEMAGEYACEATNAEGTAYSEPIVIDVTYPALCEDEGITEFGLGEDEFLNITCNVNGNPTPSTYRWVLANSSVTINTLQTVAQETLETDEPTLLYQRPSGVPYSTVFCWGLNGVPSSGLSHTPCVYLITDETIPRPPYNCVATRNAVKDIIVSCEKGYDGGLSQKFNFAVISSTDNKKSVVSISNIEPKFLIHEPSEETYKFVITAQNDKGESSEVEIDKNNIVDEIPTDSDDTPKSAVTNITTLTLALCGGVLLVALAACGLVLCAHERTDRHHLPHTSDPPLCAYNTEESNCDTFHGSDDGSECNVRRTESFRRAVSRYPSKNFDVRRTSSFHSARYMNDMAEQEPKFDTFRHSANCRVHSLQNISRKKEMDALCDHLVMQLPPEINYNVSRPMNTFYTMPRKMRQKLAKELSDETSEITQTSDGFSLPPPPDEYGSYRPGPRIRDMPKSSPTYSTVKKGKDSRSQANQQYSNVISPMNTVGLPTVSAAHNSVYSYPEDENRAQKPSGIFTTFNCQSSAKESGI</sequence>
<dbReference type="InterPro" id="IPR003598">
    <property type="entry name" value="Ig_sub2"/>
</dbReference>
<dbReference type="PROSITE" id="PS50835">
    <property type="entry name" value="IG_LIKE"/>
    <property type="match status" value="4"/>
</dbReference>
<dbReference type="SMART" id="SM00409">
    <property type="entry name" value="IG"/>
    <property type="match status" value="2"/>
</dbReference>
<protein>
    <recommendedName>
        <fullName evidence="5">Ig-like domain-containing protein</fullName>
    </recommendedName>
</protein>
<dbReference type="OrthoDB" id="10010359at2759"/>
<dbReference type="Gene3D" id="2.60.40.10">
    <property type="entry name" value="Immunoglobulins"/>
    <property type="match status" value="4"/>
</dbReference>
<dbReference type="InterPro" id="IPR013162">
    <property type="entry name" value="CD80_C2-set"/>
</dbReference>
<dbReference type="InterPro" id="IPR013783">
    <property type="entry name" value="Ig-like_fold"/>
</dbReference>
<dbReference type="InterPro" id="IPR007110">
    <property type="entry name" value="Ig-like_dom"/>
</dbReference>
<reference evidence="6" key="2">
    <citation type="submission" date="2022-10" db="EMBL/GenBank/DDBJ databases">
        <authorList>
            <consortium name="ENA_rothamsted_submissions"/>
            <consortium name="culmorum"/>
            <person name="King R."/>
        </authorList>
    </citation>
    <scope>NUCLEOTIDE SEQUENCE</scope>
</reference>
<feature type="domain" description="Ig-like" evidence="5">
    <location>
        <begin position="73"/>
        <end position="148"/>
    </location>
</feature>
<comment type="subcellular location">
    <subcellularLocation>
        <location evidence="1">Membrane</location>
        <topology evidence="1">Single-pass membrane protein</topology>
    </subcellularLocation>
</comment>
<keyword evidence="2" id="KW-0472">Membrane</keyword>
<feature type="region of interest" description="Disordered" evidence="4">
    <location>
        <begin position="740"/>
        <end position="799"/>
    </location>
</feature>
<proteinExistence type="predicted"/>
<dbReference type="InterPro" id="IPR003599">
    <property type="entry name" value="Ig_sub"/>
</dbReference>
<dbReference type="AlphaFoldDB" id="A0A9N9WAT4"/>
<dbReference type="PANTHER" id="PTHR23278:SF19">
    <property type="entry name" value="OBSCURIN"/>
    <property type="match status" value="1"/>
</dbReference>
<feature type="domain" description="Ig-like" evidence="5">
    <location>
        <begin position="360"/>
        <end position="483"/>
    </location>
</feature>
<gene>
    <name evidence="6" type="ORF">DIATSA_LOCUS1858</name>
</gene>
<dbReference type="Pfam" id="PF13895">
    <property type="entry name" value="Ig_2"/>
    <property type="match status" value="1"/>
</dbReference>
<evidence type="ECO:0000313" key="7">
    <source>
        <dbReference type="Proteomes" id="UP001153714"/>
    </source>
</evidence>
<accession>A0A9N9WAT4</accession>
<evidence type="ECO:0000256" key="2">
    <source>
        <dbReference type="ARBA" id="ARBA00023136"/>
    </source>
</evidence>
<evidence type="ECO:0000256" key="3">
    <source>
        <dbReference type="ARBA" id="ARBA00023157"/>
    </source>
</evidence>
<feature type="domain" description="Ig-like" evidence="5">
    <location>
        <begin position="265"/>
        <end position="355"/>
    </location>
</feature>
<dbReference type="Proteomes" id="UP001153714">
    <property type="component" value="Chromosome 11"/>
</dbReference>
<dbReference type="PANTHER" id="PTHR23278">
    <property type="entry name" value="SIDESTEP PROTEIN"/>
    <property type="match status" value="1"/>
</dbReference>
<evidence type="ECO:0000313" key="6">
    <source>
        <dbReference type="EMBL" id="CAG9783702.1"/>
    </source>
</evidence>